<dbReference type="Gene3D" id="3.40.50.620">
    <property type="entry name" value="HUPs"/>
    <property type="match status" value="1"/>
</dbReference>
<evidence type="ECO:0000256" key="6">
    <source>
        <dbReference type="ARBA" id="ARBA00022842"/>
    </source>
</evidence>
<gene>
    <name evidence="9" type="primary">coaD</name>
    <name evidence="11" type="ORF">SAMN05421756_102592</name>
</gene>
<dbReference type="UniPathway" id="UPA00241">
    <property type="reaction ID" value="UER00355"/>
</dbReference>
<evidence type="ECO:0000256" key="2">
    <source>
        <dbReference type="ARBA" id="ARBA00022679"/>
    </source>
</evidence>
<dbReference type="EMBL" id="FOFA01000002">
    <property type="protein sequence ID" value="SEQ14678.1"/>
    <property type="molecule type" value="Genomic_DNA"/>
</dbReference>
<keyword evidence="4 9" id="KW-0547">Nucleotide-binding</keyword>
<evidence type="ECO:0000259" key="10">
    <source>
        <dbReference type="Pfam" id="PF01467"/>
    </source>
</evidence>
<keyword evidence="5 9" id="KW-0067">ATP-binding</keyword>
<evidence type="ECO:0000256" key="7">
    <source>
        <dbReference type="ARBA" id="ARBA00022993"/>
    </source>
</evidence>
<evidence type="ECO:0000256" key="1">
    <source>
        <dbReference type="ARBA" id="ARBA00022490"/>
    </source>
</evidence>
<keyword evidence="2 9" id="KW-0808">Transferase</keyword>
<keyword evidence="12" id="KW-1185">Reference proteome</keyword>
<dbReference type="STRING" id="1036181.SAMN05421756_102592"/>
<keyword evidence="1 9" id="KW-0963">Cytoplasm</keyword>
<dbReference type="AlphaFoldDB" id="A0A1H9DPP8"/>
<dbReference type="GO" id="GO:0005524">
    <property type="term" value="F:ATP binding"/>
    <property type="evidence" value="ECO:0007669"/>
    <property type="project" value="UniProtKB-KW"/>
</dbReference>
<evidence type="ECO:0000256" key="9">
    <source>
        <dbReference type="HAMAP-Rule" id="MF_00151"/>
    </source>
</evidence>
<dbReference type="PRINTS" id="PR01020">
    <property type="entry name" value="LPSBIOSNTHSS"/>
</dbReference>
<dbReference type="HAMAP" id="MF_00151">
    <property type="entry name" value="PPAT_bact"/>
    <property type="match status" value="1"/>
</dbReference>
<reference evidence="12" key="1">
    <citation type="submission" date="2016-10" db="EMBL/GenBank/DDBJ databases">
        <authorList>
            <person name="Varghese N."/>
            <person name="Submissions S."/>
        </authorList>
    </citation>
    <scope>NUCLEOTIDE SEQUENCE [LARGE SCALE GENOMIC DNA]</scope>
    <source>
        <strain evidence="12">CGMCC 4.6856</strain>
    </source>
</reference>
<comment type="function">
    <text evidence="9">Reversibly transfers an adenylyl group from ATP to 4'-phosphopantetheine, yielding dephospho-CoA (dPCoA) and pyrophosphate.</text>
</comment>
<comment type="pathway">
    <text evidence="9">Cofactor biosynthesis; coenzyme A biosynthesis; CoA from (R)-pantothenate: step 4/5.</text>
</comment>
<dbReference type="InterPro" id="IPR014729">
    <property type="entry name" value="Rossmann-like_a/b/a_fold"/>
</dbReference>
<dbReference type="NCBIfam" id="TIGR01510">
    <property type="entry name" value="coaD_prev_kdtB"/>
    <property type="match status" value="1"/>
</dbReference>
<evidence type="ECO:0000256" key="8">
    <source>
        <dbReference type="ARBA" id="ARBA00029346"/>
    </source>
</evidence>
<keyword evidence="3 9" id="KW-0548">Nucleotidyltransferase</keyword>
<comment type="similarity">
    <text evidence="9">Belongs to the bacterial CoaD family.</text>
</comment>
<feature type="binding site" evidence="9">
    <location>
        <begin position="88"/>
        <end position="90"/>
    </location>
    <ligand>
        <name>ATP</name>
        <dbReference type="ChEBI" id="CHEBI:30616"/>
    </ligand>
</feature>
<dbReference type="Proteomes" id="UP000198504">
    <property type="component" value="Unassembled WGS sequence"/>
</dbReference>
<accession>A0A1H9DPP8</accession>
<dbReference type="OrthoDB" id="9806661at2"/>
<dbReference type="EC" id="2.7.7.3" evidence="9"/>
<sequence>MTTAVCPGSFDPVTLGHLDVIGRTAALVEEVVVAVGRNASKRSLFTADERVEMLVEACRPWENVSVEVLDGMLVDFCTARGIGVVSKGLRSAADTDYEVQMAQLNRRLSGVDTLFLPTSPELSFVSSTRVRELAAYGADLSALVPPGVAERTRAKVAADR</sequence>
<feature type="binding site" evidence="9">
    <location>
        <begin position="9"/>
        <end position="10"/>
    </location>
    <ligand>
        <name>ATP</name>
        <dbReference type="ChEBI" id="CHEBI:30616"/>
    </ligand>
</feature>
<dbReference type="Pfam" id="PF01467">
    <property type="entry name" value="CTP_transf_like"/>
    <property type="match status" value="1"/>
</dbReference>
<feature type="site" description="Transition state stabilizer" evidence="9">
    <location>
        <position position="17"/>
    </location>
</feature>
<comment type="subcellular location">
    <subcellularLocation>
        <location evidence="9">Cytoplasm</location>
    </subcellularLocation>
</comment>
<name>A0A1H9DPP8_9ACTN</name>
<feature type="binding site" evidence="9">
    <location>
        <position position="17"/>
    </location>
    <ligand>
        <name>ATP</name>
        <dbReference type="ChEBI" id="CHEBI:30616"/>
    </ligand>
</feature>
<dbReference type="GO" id="GO:0015937">
    <property type="term" value="P:coenzyme A biosynthetic process"/>
    <property type="evidence" value="ECO:0007669"/>
    <property type="project" value="UniProtKB-UniRule"/>
</dbReference>
<feature type="binding site" evidence="9">
    <location>
        <position position="9"/>
    </location>
    <ligand>
        <name>substrate</name>
    </ligand>
</feature>
<feature type="binding site" evidence="9">
    <location>
        <position position="73"/>
    </location>
    <ligand>
        <name>substrate</name>
    </ligand>
</feature>
<dbReference type="InterPro" id="IPR004821">
    <property type="entry name" value="Cyt_trans-like"/>
</dbReference>
<feature type="binding site" evidence="9">
    <location>
        <position position="87"/>
    </location>
    <ligand>
        <name>substrate</name>
    </ligand>
</feature>
<dbReference type="SUPFAM" id="SSF52374">
    <property type="entry name" value="Nucleotidylyl transferase"/>
    <property type="match status" value="1"/>
</dbReference>
<evidence type="ECO:0000256" key="3">
    <source>
        <dbReference type="ARBA" id="ARBA00022695"/>
    </source>
</evidence>
<dbReference type="PANTHER" id="PTHR21342:SF1">
    <property type="entry name" value="PHOSPHOPANTETHEINE ADENYLYLTRANSFERASE"/>
    <property type="match status" value="1"/>
</dbReference>
<feature type="binding site" evidence="9">
    <location>
        <position position="41"/>
    </location>
    <ligand>
        <name>substrate</name>
    </ligand>
</feature>
<dbReference type="GO" id="GO:0004595">
    <property type="term" value="F:pantetheine-phosphate adenylyltransferase activity"/>
    <property type="evidence" value="ECO:0007669"/>
    <property type="project" value="UniProtKB-UniRule"/>
</dbReference>
<dbReference type="PANTHER" id="PTHR21342">
    <property type="entry name" value="PHOSPHOPANTETHEINE ADENYLYLTRANSFERASE"/>
    <property type="match status" value="1"/>
</dbReference>
<evidence type="ECO:0000256" key="5">
    <source>
        <dbReference type="ARBA" id="ARBA00022840"/>
    </source>
</evidence>
<dbReference type="GO" id="GO:0005737">
    <property type="term" value="C:cytoplasm"/>
    <property type="evidence" value="ECO:0007669"/>
    <property type="project" value="UniProtKB-SubCell"/>
</dbReference>
<keyword evidence="7 9" id="KW-0173">Coenzyme A biosynthesis</keyword>
<feature type="binding site" evidence="9">
    <location>
        <begin position="122"/>
        <end position="128"/>
    </location>
    <ligand>
        <name>ATP</name>
        <dbReference type="ChEBI" id="CHEBI:30616"/>
    </ligand>
</feature>
<feature type="binding site" evidence="9">
    <location>
        <position position="98"/>
    </location>
    <ligand>
        <name>ATP</name>
        <dbReference type="ChEBI" id="CHEBI:30616"/>
    </ligand>
</feature>
<comment type="subunit">
    <text evidence="9">Homohexamer.</text>
</comment>
<dbReference type="RefSeq" id="WP_091178422.1">
    <property type="nucleotide sequence ID" value="NZ_FOFA01000002.1"/>
</dbReference>
<feature type="domain" description="Cytidyltransferase-like" evidence="10">
    <location>
        <begin position="5"/>
        <end position="132"/>
    </location>
</feature>
<comment type="cofactor">
    <cofactor evidence="9">
        <name>Mg(2+)</name>
        <dbReference type="ChEBI" id="CHEBI:18420"/>
    </cofactor>
</comment>
<evidence type="ECO:0000256" key="4">
    <source>
        <dbReference type="ARBA" id="ARBA00022741"/>
    </source>
</evidence>
<keyword evidence="6 9" id="KW-0460">Magnesium</keyword>
<evidence type="ECO:0000313" key="12">
    <source>
        <dbReference type="Proteomes" id="UP000198504"/>
    </source>
</evidence>
<dbReference type="NCBIfam" id="TIGR00125">
    <property type="entry name" value="cyt_tran_rel"/>
    <property type="match status" value="1"/>
</dbReference>
<dbReference type="InterPro" id="IPR001980">
    <property type="entry name" value="PPAT"/>
</dbReference>
<organism evidence="11 12">
    <name type="scientific">Microlunatus flavus</name>
    <dbReference type="NCBI Taxonomy" id="1036181"/>
    <lineage>
        <taxon>Bacteria</taxon>
        <taxon>Bacillati</taxon>
        <taxon>Actinomycetota</taxon>
        <taxon>Actinomycetes</taxon>
        <taxon>Propionibacteriales</taxon>
        <taxon>Propionibacteriaceae</taxon>
        <taxon>Microlunatus</taxon>
    </lineage>
</organism>
<comment type="catalytic activity">
    <reaction evidence="8 9">
        <text>(R)-4'-phosphopantetheine + ATP + H(+) = 3'-dephospho-CoA + diphosphate</text>
        <dbReference type="Rhea" id="RHEA:19801"/>
        <dbReference type="ChEBI" id="CHEBI:15378"/>
        <dbReference type="ChEBI" id="CHEBI:30616"/>
        <dbReference type="ChEBI" id="CHEBI:33019"/>
        <dbReference type="ChEBI" id="CHEBI:57328"/>
        <dbReference type="ChEBI" id="CHEBI:61723"/>
        <dbReference type="EC" id="2.7.7.3"/>
    </reaction>
</comment>
<evidence type="ECO:0000313" key="11">
    <source>
        <dbReference type="EMBL" id="SEQ14678.1"/>
    </source>
</evidence>
<proteinExistence type="inferred from homology"/>
<protein>
    <recommendedName>
        <fullName evidence="9">Phosphopantetheine adenylyltransferase</fullName>
        <ecNumber evidence="9">2.7.7.3</ecNumber>
    </recommendedName>
    <alternativeName>
        <fullName evidence="9">Dephospho-CoA pyrophosphorylase</fullName>
    </alternativeName>
    <alternativeName>
        <fullName evidence="9">Pantetheine-phosphate adenylyltransferase</fullName>
        <shortName evidence="9">PPAT</shortName>
    </alternativeName>
</protein>